<dbReference type="GO" id="GO:0042803">
    <property type="term" value="F:protein homodimerization activity"/>
    <property type="evidence" value="ECO:0007669"/>
    <property type="project" value="InterPro"/>
</dbReference>
<dbReference type="GeneID" id="107272245"/>
<evidence type="ECO:0000256" key="7">
    <source>
        <dbReference type="RuleBase" id="RU000640"/>
    </source>
</evidence>
<comment type="subcellular location">
    <subcellularLocation>
        <location evidence="1 7">Mitochondrion matrix</location>
    </subcellularLocation>
</comment>
<dbReference type="GO" id="GO:0000774">
    <property type="term" value="F:adenyl-nucleotide exchange factor activity"/>
    <property type="evidence" value="ECO:0007669"/>
    <property type="project" value="InterPro"/>
</dbReference>
<sequence length="264" mass="30182">MRYENTLVFRQKVPSLQRIFLSIKRENIMASITLPASVRFVRLAVENFYQINKNISLRTLRPKYASLFPQKAFSTATEERKTEGGETQPPVQDTNEIEKKFKTELELLNKEIAELKEFNAKLNDKYKRALADSENLRVRLTKQIEDAKLFGIQGFCKDLLEVADILGKATESVPKHELTDRNPHLKSLYEGLIMTETQLQKVFKKHGLTSVNPLNEKFDPNQHEALFEQEVEGKEAGTVVVVSKVGYKLHERIVRPALVGVAKA</sequence>
<dbReference type="CTD" id="36508"/>
<dbReference type="FunFam" id="2.30.22.10:FF:000002">
    <property type="entry name" value="GrpE protein homolog"/>
    <property type="match status" value="1"/>
</dbReference>
<dbReference type="PANTHER" id="PTHR21237:SF23">
    <property type="entry name" value="GRPE PROTEIN HOMOLOG, MITOCHONDRIAL"/>
    <property type="match status" value="1"/>
</dbReference>
<keyword evidence="4 7" id="KW-0496">Mitochondrion</keyword>
<proteinExistence type="inferred from homology"/>
<protein>
    <recommendedName>
        <fullName evidence="7">GrpE protein homolog</fullName>
    </recommendedName>
</protein>
<evidence type="ECO:0000256" key="5">
    <source>
        <dbReference type="ARBA" id="ARBA00023186"/>
    </source>
</evidence>
<dbReference type="GO" id="GO:0006457">
    <property type="term" value="P:protein folding"/>
    <property type="evidence" value="ECO:0007669"/>
    <property type="project" value="InterPro"/>
</dbReference>
<evidence type="ECO:0000256" key="2">
    <source>
        <dbReference type="ARBA" id="ARBA00009054"/>
    </source>
</evidence>
<evidence type="ECO:0000313" key="11">
    <source>
        <dbReference type="RefSeq" id="XP_015604702.1"/>
    </source>
</evidence>
<dbReference type="Gene3D" id="2.30.22.10">
    <property type="entry name" value="Head domain of nucleotide exchange factor GrpE"/>
    <property type="match status" value="1"/>
</dbReference>
<dbReference type="InterPro" id="IPR009012">
    <property type="entry name" value="GrpE_head"/>
</dbReference>
<evidence type="ECO:0000256" key="6">
    <source>
        <dbReference type="ARBA" id="ARBA00045572"/>
    </source>
</evidence>
<gene>
    <name evidence="11" type="primary">LOC107272245</name>
</gene>
<keyword evidence="3" id="KW-0809">Transit peptide</keyword>
<dbReference type="FunFam" id="3.90.20.20:FF:000003">
    <property type="entry name" value="GrpE protein homolog"/>
    <property type="match status" value="1"/>
</dbReference>
<dbReference type="AlphaFoldDB" id="A0AAJ7C8Q8"/>
<name>A0AAJ7C8Q8_CEPCN</name>
<dbReference type="Gene3D" id="3.90.20.20">
    <property type="match status" value="1"/>
</dbReference>
<reference evidence="11" key="1">
    <citation type="submission" date="2025-08" db="UniProtKB">
        <authorList>
            <consortium name="RefSeq"/>
        </authorList>
    </citation>
    <scope>IDENTIFICATION</scope>
</reference>
<evidence type="ECO:0000256" key="1">
    <source>
        <dbReference type="ARBA" id="ARBA00004305"/>
    </source>
</evidence>
<dbReference type="KEGG" id="ccin:107272245"/>
<dbReference type="CDD" id="cd00446">
    <property type="entry name" value="GrpE"/>
    <property type="match status" value="1"/>
</dbReference>
<dbReference type="Pfam" id="PF01025">
    <property type="entry name" value="GrpE"/>
    <property type="match status" value="1"/>
</dbReference>
<comment type="similarity">
    <text evidence="2 8">Belongs to the GrpE family.</text>
</comment>
<evidence type="ECO:0000256" key="9">
    <source>
        <dbReference type="SAM" id="Coils"/>
    </source>
</evidence>
<dbReference type="GO" id="GO:0051082">
    <property type="term" value="F:unfolded protein binding"/>
    <property type="evidence" value="ECO:0007669"/>
    <property type="project" value="TreeGrafter"/>
</dbReference>
<dbReference type="SUPFAM" id="SSF51064">
    <property type="entry name" value="Head domain of nucleotide exchange factor GrpE"/>
    <property type="match status" value="1"/>
</dbReference>
<dbReference type="InterPro" id="IPR000740">
    <property type="entry name" value="GrpE"/>
</dbReference>
<dbReference type="GO" id="GO:0051087">
    <property type="term" value="F:protein-folding chaperone binding"/>
    <property type="evidence" value="ECO:0007669"/>
    <property type="project" value="InterPro"/>
</dbReference>
<dbReference type="PANTHER" id="PTHR21237">
    <property type="entry name" value="GRPE PROTEIN"/>
    <property type="match status" value="1"/>
</dbReference>
<dbReference type="RefSeq" id="XP_015604702.1">
    <property type="nucleotide sequence ID" value="XM_015749216.2"/>
</dbReference>
<dbReference type="GO" id="GO:0030150">
    <property type="term" value="P:protein import into mitochondrial matrix"/>
    <property type="evidence" value="ECO:0007669"/>
    <property type="project" value="TreeGrafter"/>
</dbReference>
<keyword evidence="5 7" id="KW-0143">Chaperone</keyword>
<dbReference type="Proteomes" id="UP000694920">
    <property type="component" value="Unplaced"/>
</dbReference>
<feature type="coiled-coil region" evidence="9">
    <location>
        <begin position="91"/>
        <end position="143"/>
    </location>
</feature>
<evidence type="ECO:0000256" key="4">
    <source>
        <dbReference type="ARBA" id="ARBA00023128"/>
    </source>
</evidence>
<keyword evidence="9" id="KW-0175">Coiled coil</keyword>
<evidence type="ECO:0000256" key="3">
    <source>
        <dbReference type="ARBA" id="ARBA00022946"/>
    </source>
</evidence>
<dbReference type="PRINTS" id="PR00773">
    <property type="entry name" value="GRPEPROTEIN"/>
</dbReference>
<dbReference type="GO" id="GO:0001405">
    <property type="term" value="C:PAM complex, Tim23 associated import motor"/>
    <property type="evidence" value="ECO:0007669"/>
    <property type="project" value="TreeGrafter"/>
</dbReference>
<dbReference type="SUPFAM" id="SSF58014">
    <property type="entry name" value="Coiled-coil domain of nucleotide exchange factor GrpE"/>
    <property type="match status" value="1"/>
</dbReference>
<dbReference type="HAMAP" id="MF_01151">
    <property type="entry name" value="GrpE"/>
    <property type="match status" value="1"/>
</dbReference>
<evidence type="ECO:0000256" key="8">
    <source>
        <dbReference type="RuleBase" id="RU004478"/>
    </source>
</evidence>
<dbReference type="InterPro" id="IPR013805">
    <property type="entry name" value="GrpE_CC"/>
</dbReference>
<comment type="function">
    <text evidence="6">Essential component of the PAM complex, a complex required for the translocation of transit peptide-containing proteins from the inner membrane into the mitochondrial matrix in an ATP-dependent manner. Seems to control the nucleotide-dependent binding of mitochondrial HSP70 to substrate proteins.</text>
</comment>
<dbReference type="PROSITE" id="PS01071">
    <property type="entry name" value="GRPE"/>
    <property type="match status" value="1"/>
</dbReference>
<keyword evidence="10" id="KW-1185">Reference proteome</keyword>
<accession>A0AAJ7C8Q8</accession>
<evidence type="ECO:0000313" key="10">
    <source>
        <dbReference type="Proteomes" id="UP000694920"/>
    </source>
</evidence>
<organism evidence="10 11">
    <name type="scientific">Cephus cinctus</name>
    <name type="common">Wheat stem sawfly</name>
    <dbReference type="NCBI Taxonomy" id="211228"/>
    <lineage>
        <taxon>Eukaryota</taxon>
        <taxon>Metazoa</taxon>
        <taxon>Ecdysozoa</taxon>
        <taxon>Arthropoda</taxon>
        <taxon>Hexapoda</taxon>
        <taxon>Insecta</taxon>
        <taxon>Pterygota</taxon>
        <taxon>Neoptera</taxon>
        <taxon>Endopterygota</taxon>
        <taxon>Hymenoptera</taxon>
        <taxon>Cephoidea</taxon>
        <taxon>Cephidae</taxon>
        <taxon>Cephus</taxon>
    </lineage>
</organism>